<evidence type="ECO:0000256" key="2">
    <source>
        <dbReference type="ARBA" id="ARBA00022475"/>
    </source>
</evidence>
<dbReference type="RefSeq" id="WP_106113757.1">
    <property type="nucleotide sequence ID" value="NZ_PVSR01000015.1"/>
</dbReference>
<dbReference type="InterPro" id="IPR018584">
    <property type="entry name" value="GT87"/>
</dbReference>
<proteinExistence type="inferred from homology"/>
<keyword evidence="5 9" id="KW-1133">Transmembrane helix</keyword>
<feature type="transmembrane region" description="Helical" evidence="9">
    <location>
        <begin position="285"/>
        <end position="302"/>
    </location>
</feature>
<feature type="region of interest" description="Disordered" evidence="8">
    <location>
        <begin position="413"/>
        <end position="438"/>
    </location>
</feature>
<sequence>MREELADPGSPTVSRTTGGIGARSPLIRTRGVRPLLWLLVLLISLALVRQLWTAVATQEVWSDHEVYRRAVSAWLNGDSVLPAEGPLTNREELPWVYPPFALLPLAPLAVLPLTVDITVLYLLNVVALTGTCWLLLRRSLPLDRLTCLVLALLAVQASVVLVPVSGCFAQGQINILLMGAVVADCLTRSPRWPRGTLIGLAAAVKIVPALFALLFLVRRDLRSFGVAAGTAVAATLVGFLVAFPDSVAYWFTEGPAASAFGSPLRGNQSVLAVLNRTDLPQVAQTGLWLVACAVLGAMALYCVHHSTDAAAVVVLGLTMLLLSPTSWSNHWVWILPAIVLTGSYFLGGHGLRWLLPAGCAALVTHSVTLLDLPLDHAAMTNLTPADQLRAASYVLLGVGLLLVFALDATRRSRSRDTTPTSGGGGEAELPGTAVPAGR</sequence>
<dbReference type="Proteomes" id="UP000239352">
    <property type="component" value="Unassembled WGS sequence"/>
</dbReference>
<evidence type="ECO:0000256" key="1">
    <source>
        <dbReference type="ARBA" id="ARBA00004651"/>
    </source>
</evidence>
<evidence type="ECO:0000313" key="10">
    <source>
        <dbReference type="EMBL" id="PRW63371.1"/>
    </source>
</evidence>
<comment type="similarity">
    <text evidence="7">Belongs to the glycosyltransferase 87 family.</text>
</comment>
<keyword evidence="6 9" id="KW-0472">Membrane</keyword>
<feature type="transmembrane region" description="Helical" evidence="9">
    <location>
        <begin position="353"/>
        <end position="370"/>
    </location>
</feature>
<feature type="transmembrane region" description="Helical" evidence="9">
    <location>
        <begin position="197"/>
        <end position="217"/>
    </location>
</feature>
<comment type="subcellular location">
    <subcellularLocation>
        <location evidence="1">Cell membrane</location>
        <topology evidence="1">Multi-pass membrane protein</topology>
    </subcellularLocation>
</comment>
<feature type="transmembrane region" description="Helical" evidence="9">
    <location>
        <begin position="309"/>
        <end position="324"/>
    </location>
</feature>
<dbReference type="Pfam" id="PF09594">
    <property type="entry name" value="GT87"/>
    <property type="match status" value="1"/>
</dbReference>
<feature type="transmembrane region" description="Helical" evidence="9">
    <location>
        <begin position="148"/>
        <end position="177"/>
    </location>
</feature>
<evidence type="ECO:0000256" key="9">
    <source>
        <dbReference type="SAM" id="Phobius"/>
    </source>
</evidence>
<protein>
    <recommendedName>
        <fullName evidence="12">DUF2029 domain-containing protein</fullName>
    </recommendedName>
</protein>
<feature type="transmembrane region" description="Helical" evidence="9">
    <location>
        <begin position="390"/>
        <end position="408"/>
    </location>
</feature>
<dbReference type="GO" id="GO:0016758">
    <property type="term" value="F:hexosyltransferase activity"/>
    <property type="evidence" value="ECO:0007669"/>
    <property type="project" value="InterPro"/>
</dbReference>
<evidence type="ECO:0000313" key="11">
    <source>
        <dbReference type="Proteomes" id="UP000239352"/>
    </source>
</evidence>
<name>A0A2T0GW79_ACTMO</name>
<evidence type="ECO:0008006" key="12">
    <source>
        <dbReference type="Google" id="ProtNLM"/>
    </source>
</evidence>
<feature type="transmembrane region" description="Helical" evidence="9">
    <location>
        <begin position="330"/>
        <end position="346"/>
    </location>
</feature>
<reference evidence="10 11" key="1">
    <citation type="submission" date="2018-03" db="EMBL/GenBank/DDBJ databases">
        <title>Actinopolyspora mortivallis from Sahara, screening for active biomolecules.</title>
        <authorList>
            <person name="Selama O."/>
            <person name="Wellington E.M.H."/>
            <person name="Hacene H."/>
        </authorList>
    </citation>
    <scope>NUCLEOTIDE SEQUENCE [LARGE SCALE GENOMIC DNA]</scope>
    <source>
        <strain evidence="10 11">M5A</strain>
    </source>
</reference>
<keyword evidence="2" id="KW-1003">Cell membrane</keyword>
<evidence type="ECO:0000256" key="4">
    <source>
        <dbReference type="ARBA" id="ARBA00022692"/>
    </source>
</evidence>
<organism evidence="10 11">
    <name type="scientific">Actinopolyspora mortivallis</name>
    <dbReference type="NCBI Taxonomy" id="33906"/>
    <lineage>
        <taxon>Bacteria</taxon>
        <taxon>Bacillati</taxon>
        <taxon>Actinomycetota</taxon>
        <taxon>Actinomycetes</taxon>
        <taxon>Actinopolysporales</taxon>
        <taxon>Actinopolysporaceae</taxon>
        <taxon>Actinopolyspora</taxon>
    </lineage>
</organism>
<feature type="transmembrane region" description="Helical" evidence="9">
    <location>
        <begin position="117"/>
        <end position="136"/>
    </location>
</feature>
<dbReference type="GO" id="GO:0005886">
    <property type="term" value="C:plasma membrane"/>
    <property type="evidence" value="ECO:0007669"/>
    <property type="project" value="UniProtKB-SubCell"/>
</dbReference>
<dbReference type="EMBL" id="PVSR01000015">
    <property type="protein sequence ID" value="PRW63371.1"/>
    <property type="molecule type" value="Genomic_DNA"/>
</dbReference>
<keyword evidence="4 9" id="KW-0812">Transmembrane</keyword>
<dbReference type="AlphaFoldDB" id="A0A2T0GW79"/>
<keyword evidence="11" id="KW-1185">Reference proteome</keyword>
<evidence type="ECO:0000256" key="6">
    <source>
        <dbReference type="ARBA" id="ARBA00023136"/>
    </source>
</evidence>
<feature type="transmembrane region" description="Helical" evidence="9">
    <location>
        <begin position="224"/>
        <end position="243"/>
    </location>
</feature>
<evidence type="ECO:0000256" key="8">
    <source>
        <dbReference type="SAM" id="MobiDB-lite"/>
    </source>
</evidence>
<evidence type="ECO:0000256" key="7">
    <source>
        <dbReference type="ARBA" id="ARBA00024033"/>
    </source>
</evidence>
<gene>
    <name evidence="10" type="ORF">CEP50_10470</name>
</gene>
<keyword evidence="3" id="KW-0808">Transferase</keyword>
<dbReference type="InParanoid" id="A0A2T0GW79"/>
<feature type="transmembrane region" description="Helical" evidence="9">
    <location>
        <begin position="35"/>
        <end position="52"/>
    </location>
</feature>
<evidence type="ECO:0000256" key="3">
    <source>
        <dbReference type="ARBA" id="ARBA00022679"/>
    </source>
</evidence>
<comment type="caution">
    <text evidence="10">The sequence shown here is derived from an EMBL/GenBank/DDBJ whole genome shotgun (WGS) entry which is preliminary data.</text>
</comment>
<evidence type="ECO:0000256" key="5">
    <source>
        <dbReference type="ARBA" id="ARBA00022989"/>
    </source>
</evidence>
<accession>A0A2T0GW79</accession>